<gene>
    <name evidence="2" type="ORF">TCHU04912_LOCUS14646</name>
</gene>
<dbReference type="GO" id="GO:0004386">
    <property type="term" value="F:helicase activity"/>
    <property type="evidence" value="ECO:0007669"/>
    <property type="project" value="InterPro"/>
</dbReference>
<dbReference type="InterPro" id="IPR027417">
    <property type="entry name" value="P-loop_NTPase"/>
</dbReference>
<dbReference type="EMBL" id="HBGG01028341">
    <property type="protein sequence ID" value="CAD9212407.1"/>
    <property type="molecule type" value="Transcribed_RNA"/>
</dbReference>
<dbReference type="InterPro" id="IPR041677">
    <property type="entry name" value="DNA2/NAM7_AAA_11"/>
</dbReference>
<sequence>MQETMKKSYNDSQMNAIRSGLDGSAINLVQGPPGTGKTKTILGILSIIMHSVPPDAMDVFSQMSQSTATVDPKDAQRLWLRLSSYVFGPPNPRDAHPSIADFAFDGAADGSYGLAATALPYKIEQNVQRKNHVLVCAPSNSALDEIVLRVMNTGLMDKDGRMYTPSIVRVGVNIHHSVSSVGLDTLVSHRLVSQHPNATIL</sequence>
<organism evidence="2">
    <name type="scientific">Tetraselmis chuii</name>
    <dbReference type="NCBI Taxonomy" id="63592"/>
    <lineage>
        <taxon>Eukaryota</taxon>
        <taxon>Viridiplantae</taxon>
        <taxon>Chlorophyta</taxon>
        <taxon>core chlorophytes</taxon>
        <taxon>Chlorodendrophyceae</taxon>
        <taxon>Chlorodendrales</taxon>
        <taxon>Chlorodendraceae</taxon>
        <taxon>Tetraselmis</taxon>
    </lineage>
</organism>
<dbReference type="Gene3D" id="3.40.50.300">
    <property type="entry name" value="P-loop containing nucleotide triphosphate hydrolases"/>
    <property type="match status" value="1"/>
</dbReference>
<evidence type="ECO:0000313" key="2">
    <source>
        <dbReference type="EMBL" id="CAD9212407.1"/>
    </source>
</evidence>
<reference evidence="2" key="1">
    <citation type="submission" date="2021-01" db="EMBL/GenBank/DDBJ databases">
        <authorList>
            <person name="Corre E."/>
            <person name="Pelletier E."/>
            <person name="Niang G."/>
            <person name="Scheremetjew M."/>
            <person name="Finn R."/>
            <person name="Kale V."/>
            <person name="Holt S."/>
            <person name="Cochrane G."/>
            <person name="Meng A."/>
            <person name="Brown T."/>
            <person name="Cohen L."/>
        </authorList>
    </citation>
    <scope>NUCLEOTIDE SEQUENCE</scope>
    <source>
        <strain evidence="2">PLY429</strain>
    </source>
</reference>
<proteinExistence type="predicted"/>
<evidence type="ECO:0000259" key="1">
    <source>
        <dbReference type="Pfam" id="PF13086"/>
    </source>
</evidence>
<dbReference type="PANTHER" id="PTHR10887">
    <property type="entry name" value="DNA2/NAM7 HELICASE FAMILY"/>
    <property type="match status" value="1"/>
</dbReference>
<accession>A0A7S1X684</accession>
<feature type="domain" description="DNA2/NAM7 helicase helicase" evidence="1">
    <location>
        <begin position="9"/>
        <end position="193"/>
    </location>
</feature>
<name>A0A7S1X684_9CHLO</name>
<dbReference type="PANTHER" id="PTHR10887:SF538">
    <property type="entry name" value="HELICASE MAGATAMA 3-RELATED"/>
    <property type="match status" value="1"/>
</dbReference>
<dbReference type="InterPro" id="IPR045055">
    <property type="entry name" value="DNA2/NAM7-like"/>
</dbReference>
<protein>
    <recommendedName>
        <fullName evidence="1">DNA2/NAM7 helicase helicase domain-containing protein</fullName>
    </recommendedName>
</protein>
<dbReference type="Pfam" id="PF13086">
    <property type="entry name" value="AAA_11"/>
    <property type="match status" value="1"/>
</dbReference>
<dbReference type="SUPFAM" id="SSF52540">
    <property type="entry name" value="P-loop containing nucleoside triphosphate hydrolases"/>
    <property type="match status" value="1"/>
</dbReference>
<dbReference type="AlphaFoldDB" id="A0A7S1X684"/>